<dbReference type="PANTHER" id="PTHR33657">
    <property type="entry name" value="DOMAIN PROTEIN, PUTATIVE (AFU_ORTHOLOGUE AFUA_5G00600)-RELATED"/>
    <property type="match status" value="1"/>
</dbReference>
<reference evidence="1" key="1">
    <citation type="submission" date="2020-03" db="EMBL/GenBank/DDBJ databases">
        <title>Draft Genome Sequence of Cylindrodendrum hubeiense.</title>
        <authorList>
            <person name="Buettner E."/>
            <person name="Kellner H."/>
        </authorList>
    </citation>
    <scope>NUCLEOTIDE SEQUENCE</scope>
    <source>
        <strain evidence="1">IHI 201604</strain>
    </source>
</reference>
<dbReference type="AlphaFoldDB" id="A0A9P5H993"/>
<dbReference type="PIRSF" id="PIRSF029958">
    <property type="entry name" value="Necrosis-inducing_protein"/>
    <property type="match status" value="1"/>
</dbReference>
<gene>
    <name evidence="1" type="ORF">G7Z17_g8093</name>
</gene>
<dbReference type="Pfam" id="PF05630">
    <property type="entry name" value="NPP1"/>
    <property type="match status" value="1"/>
</dbReference>
<dbReference type="Proteomes" id="UP000722485">
    <property type="component" value="Unassembled WGS sequence"/>
</dbReference>
<evidence type="ECO:0008006" key="3">
    <source>
        <dbReference type="Google" id="ProtNLM"/>
    </source>
</evidence>
<evidence type="ECO:0000313" key="2">
    <source>
        <dbReference type="Proteomes" id="UP000722485"/>
    </source>
</evidence>
<dbReference type="InterPro" id="IPR008701">
    <property type="entry name" value="NPP1"/>
</dbReference>
<dbReference type="EMBL" id="JAANBB010000194">
    <property type="protein sequence ID" value="KAF7546914.1"/>
    <property type="molecule type" value="Genomic_DNA"/>
</dbReference>
<proteinExistence type="predicted"/>
<evidence type="ECO:0000313" key="1">
    <source>
        <dbReference type="EMBL" id="KAF7546914.1"/>
    </source>
</evidence>
<dbReference type="PANTHER" id="PTHR33657:SF6">
    <property type="entry name" value="SECRETED PROTEIN"/>
    <property type="match status" value="1"/>
</dbReference>
<keyword evidence="2" id="KW-1185">Reference proteome</keyword>
<dbReference type="OrthoDB" id="89086at2759"/>
<accession>A0A9P5H993</accession>
<sequence>MGQLSFKRDFGWAAAVALFGLAIVTNASLSGDGSTAPPRGMKSGATMTEILLQPVLDFDKDGCYNVPAIDINGNIDKGLNEAASNWAKDCRDASDLDNSQVYSRARCNNGWCVIIYDYYFEKDGAITGHRFDWEHIAVWITNSRPAYVSVSQHSKWYTKIAADVRFEGLAPKIVYHKDGAGTHNFRFATAGDEPPENHRGKWIKAPLLSYGGWPNKGLRDKLMNWGSFKPANIAIKDGSFETSIMKTKPQHITFNPNVHDPSILYVWTG</sequence>
<protein>
    <recommendedName>
        <fullName evidence="3">Necrosis inducing protein (NPP1)</fullName>
    </recommendedName>
</protein>
<organism evidence="1 2">
    <name type="scientific">Cylindrodendrum hubeiense</name>
    <dbReference type="NCBI Taxonomy" id="595255"/>
    <lineage>
        <taxon>Eukaryota</taxon>
        <taxon>Fungi</taxon>
        <taxon>Dikarya</taxon>
        <taxon>Ascomycota</taxon>
        <taxon>Pezizomycotina</taxon>
        <taxon>Sordariomycetes</taxon>
        <taxon>Hypocreomycetidae</taxon>
        <taxon>Hypocreales</taxon>
        <taxon>Nectriaceae</taxon>
        <taxon>Cylindrodendrum</taxon>
    </lineage>
</organism>
<name>A0A9P5H993_9HYPO</name>
<comment type="caution">
    <text evidence="1">The sequence shown here is derived from an EMBL/GenBank/DDBJ whole genome shotgun (WGS) entry which is preliminary data.</text>
</comment>